<dbReference type="KEGG" id="dgo:DGo_PF0013"/>
<dbReference type="InterPro" id="IPR001387">
    <property type="entry name" value="Cro/C1-type_HTH"/>
</dbReference>
<accession>H8H3Y9</accession>
<sequence length="251" mass="26941">MADSAPAQSDREIVGLALRAARKNAGLSTQEGAVAAGISVPLLGSIERGAHSLTSMSAGNLAQLPRAFGLSWRQFLSIIIPVYGDYLPYLREVAAPTEGQAVKLRRLRYAGEIGPSKPSLDGEAEVRAIPDFLDIEDYADEDLITLKVTGNSLTCADVKATIPEGSLALFHLRLPPQAGDVLLLWLEQENRSVLKVYRPGASGHTLLESYNGRQIPVVLIEDSPGIVQGVYVGHLSSGRRSQQIRRSGPAH</sequence>
<evidence type="ECO:0000313" key="3">
    <source>
        <dbReference type="Proteomes" id="UP000007575"/>
    </source>
</evidence>
<dbReference type="Proteomes" id="UP000007575">
    <property type="component" value="Plasmid P6"/>
</dbReference>
<keyword evidence="2" id="KW-0614">Plasmid</keyword>
<dbReference type="Gene3D" id="1.10.260.40">
    <property type="entry name" value="lambda repressor-like DNA-binding domains"/>
    <property type="match status" value="1"/>
</dbReference>
<name>H8H3Y9_DEIGI</name>
<dbReference type="GO" id="GO:0003677">
    <property type="term" value="F:DNA binding"/>
    <property type="evidence" value="ECO:0007669"/>
    <property type="project" value="InterPro"/>
</dbReference>
<reference evidence="2 3" key="1">
    <citation type="journal article" date="2012" name="PLoS ONE">
        <title>Genome sequence and transcriptome analysis of the radioresistant bacterium Deinococcus gobiensis: insights into the extreme environmental adaptations.</title>
        <authorList>
            <person name="Yuan M."/>
            <person name="Chen M."/>
            <person name="Zhang W."/>
            <person name="Lu W."/>
            <person name="Wang J."/>
            <person name="Yang M."/>
            <person name="Zhao P."/>
            <person name="Tang R."/>
            <person name="Li X."/>
            <person name="Hao Y."/>
            <person name="Zhou Z."/>
            <person name="Zhan Y."/>
            <person name="Yu H."/>
            <person name="Teng C."/>
            <person name="Yan Y."/>
            <person name="Ping S."/>
            <person name="Wang Y."/>
            <person name="Lin M."/>
        </authorList>
    </citation>
    <scope>NUCLEOTIDE SEQUENCE [LARGE SCALE GENOMIC DNA]</scope>
    <source>
        <strain evidence="3">DSM 21396 / JCM 16679 / CGMCC 1.7299 / I-0</strain>
        <plasmid evidence="2">P6</plasmid>
    </source>
</reference>
<protein>
    <recommendedName>
        <fullName evidence="1">HTH cro/C1-type domain-containing protein</fullName>
    </recommendedName>
</protein>
<feature type="domain" description="HTH cro/C1-type" evidence="1">
    <location>
        <begin position="18"/>
        <end position="75"/>
    </location>
</feature>
<dbReference type="CDD" id="cd00093">
    <property type="entry name" value="HTH_XRE"/>
    <property type="match status" value="1"/>
</dbReference>
<dbReference type="PROSITE" id="PS50943">
    <property type="entry name" value="HTH_CROC1"/>
    <property type="match status" value="1"/>
</dbReference>
<evidence type="ECO:0000259" key="1">
    <source>
        <dbReference type="PROSITE" id="PS50943"/>
    </source>
</evidence>
<keyword evidence="3" id="KW-1185">Reference proteome</keyword>
<evidence type="ECO:0000313" key="2">
    <source>
        <dbReference type="EMBL" id="AFD28236.1"/>
    </source>
</evidence>
<dbReference type="InterPro" id="IPR010982">
    <property type="entry name" value="Lambda_DNA-bd_dom_sf"/>
</dbReference>
<dbReference type="HOGENOM" id="CLU_1105720_0_0_0"/>
<gene>
    <name evidence="2" type="ordered locus">DGo_PF0013</name>
</gene>
<dbReference type="SMART" id="SM00530">
    <property type="entry name" value="HTH_XRE"/>
    <property type="match status" value="1"/>
</dbReference>
<dbReference type="Gene3D" id="2.10.109.10">
    <property type="entry name" value="Umud Fragment, subunit A"/>
    <property type="match status" value="1"/>
</dbReference>
<proteinExistence type="predicted"/>
<dbReference type="EMBL" id="CP002197">
    <property type="protein sequence ID" value="AFD28236.1"/>
    <property type="molecule type" value="Genomic_DNA"/>
</dbReference>
<dbReference type="AlphaFoldDB" id="H8H3Y9"/>
<dbReference type="SUPFAM" id="SSF51306">
    <property type="entry name" value="LexA/Signal peptidase"/>
    <property type="match status" value="1"/>
</dbReference>
<dbReference type="InterPro" id="IPR036286">
    <property type="entry name" value="LexA/Signal_pep-like_sf"/>
</dbReference>
<organism evidence="2 3">
    <name type="scientific">Deinococcus gobiensis (strain DSM 21396 / JCM 16679 / CGMCC 1.7299 / I-0)</name>
    <dbReference type="NCBI Taxonomy" id="745776"/>
    <lineage>
        <taxon>Bacteria</taxon>
        <taxon>Thermotogati</taxon>
        <taxon>Deinococcota</taxon>
        <taxon>Deinococci</taxon>
        <taxon>Deinococcales</taxon>
        <taxon>Deinococcaceae</taxon>
        <taxon>Deinococcus</taxon>
    </lineage>
</organism>
<geneLocation type="plasmid" evidence="2 3">
    <name>P6</name>
</geneLocation>
<dbReference type="SUPFAM" id="SSF47413">
    <property type="entry name" value="lambda repressor-like DNA-binding domains"/>
    <property type="match status" value="1"/>
</dbReference>